<evidence type="ECO:0000313" key="3">
    <source>
        <dbReference type="Proteomes" id="UP000471293"/>
    </source>
</evidence>
<feature type="transmembrane region" description="Helical" evidence="1">
    <location>
        <begin position="122"/>
        <end position="143"/>
    </location>
</feature>
<feature type="transmembrane region" description="Helical" evidence="1">
    <location>
        <begin position="6"/>
        <end position="30"/>
    </location>
</feature>
<keyword evidence="1" id="KW-0812">Transmembrane</keyword>
<sequence length="154" mass="15971">MTLLFLIPLCIIMLFGLAGYGFGSLGRVGVRQAGRALRLRSGAAILGATTVALYTWGLLHLAGAVIGADGNGASASPRPSCRTADQDLWATVVDSRVDYLPLRFVCETSDGRSYVPDIVPGYIGPAAAAFGLSAVVCAAAAAVDSERRARRSDV</sequence>
<dbReference type="EMBL" id="JAAGLQ010000748">
    <property type="protein sequence ID" value="NEA20795.1"/>
    <property type="molecule type" value="Genomic_DNA"/>
</dbReference>
<keyword evidence="1" id="KW-1133">Transmembrane helix</keyword>
<name>A0A6N9UII9_STRHA</name>
<proteinExistence type="predicted"/>
<evidence type="ECO:0000313" key="2">
    <source>
        <dbReference type="EMBL" id="NEA20795.1"/>
    </source>
</evidence>
<comment type="caution">
    <text evidence="2">The sequence shown here is derived from an EMBL/GenBank/DDBJ whole genome shotgun (WGS) entry which is preliminary data.</text>
</comment>
<keyword evidence="1" id="KW-0472">Membrane</keyword>
<gene>
    <name evidence="2" type="ORF">G3I29_36265</name>
</gene>
<organism evidence="2 3">
    <name type="scientific">Streptomyces halstedii</name>
    <dbReference type="NCBI Taxonomy" id="1944"/>
    <lineage>
        <taxon>Bacteria</taxon>
        <taxon>Bacillati</taxon>
        <taxon>Actinomycetota</taxon>
        <taxon>Actinomycetes</taxon>
        <taxon>Kitasatosporales</taxon>
        <taxon>Streptomycetaceae</taxon>
        <taxon>Streptomyces</taxon>
    </lineage>
</organism>
<accession>A0A6N9UII9</accession>
<evidence type="ECO:0000256" key="1">
    <source>
        <dbReference type="SAM" id="Phobius"/>
    </source>
</evidence>
<feature type="transmembrane region" description="Helical" evidence="1">
    <location>
        <begin position="42"/>
        <end position="68"/>
    </location>
</feature>
<dbReference type="RefSeq" id="WP_164350811.1">
    <property type="nucleotide sequence ID" value="NZ_JAAGLQ010000748.1"/>
</dbReference>
<dbReference type="AlphaFoldDB" id="A0A6N9UII9"/>
<protein>
    <submittedName>
        <fullName evidence="2">Uncharacterized protein</fullName>
    </submittedName>
</protein>
<dbReference type="Proteomes" id="UP000471293">
    <property type="component" value="Unassembled WGS sequence"/>
</dbReference>
<reference evidence="2 3" key="1">
    <citation type="submission" date="2020-01" db="EMBL/GenBank/DDBJ databases">
        <title>Insect and environment-associated Actinomycetes.</title>
        <authorList>
            <person name="Currrie C."/>
            <person name="Chevrette M."/>
            <person name="Carlson C."/>
            <person name="Stubbendieck R."/>
            <person name="Wendt-Pienkowski E."/>
        </authorList>
    </citation>
    <scope>NUCLEOTIDE SEQUENCE [LARGE SCALE GENOMIC DNA]</scope>
    <source>
        <strain evidence="2 3">SID11342</strain>
    </source>
</reference>